<sequence length="38" mass="4098">VAFRDDWTVADLDAVLALLAGMDSVDEDHIGILGHCWG</sequence>
<dbReference type="EMBL" id="UINC01160559">
    <property type="protein sequence ID" value="SVD59280.1"/>
    <property type="molecule type" value="Genomic_DNA"/>
</dbReference>
<reference evidence="1" key="1">
    <citation type="submission" date="2018-05" db="EMBL/GenBank/DDBJ databases">
        <authorList>
            <person name="Lanie J.A."/>
            <person name="Ng W.-L."/>
            <person name="Kazmierczak K.M."/>
            <person name="Andrzejewski T.M."/>
            <person name="Davidsen T.M."/>
            <person name="Wayne K.J."/>
            <person name="Tettelin H."/>
            <person name="Glass J.I."/>
            <person name="Rusch D."/>
            <person name="Podicherti R."/>
            <person name="Tsui H.-C.T."/>
            <person name="Winkler M.E."/>
        </authorList>
    </citation>
    <scope>NUCLEOTIDE SEQUENCE</scope>
</reference>
<proteinExistence type="predicted"/>
<accession>A0A382WKZ0</accession>
<feature type="non-terminal residue" evidence="1">
    <location>
        <position position="38"/>
    </location>
</feature>
<organism evidence="1">
    <name type="scientific">marine metagenome</name>
    <dbReference type="NCBI Taxonomy" id="408172"/>
    <lineage>
        <taxon>unclassified sequences</taxon>
        <taxon>metagenomes</taxon>
        <taxon>ecological metagenomes</taxon>
    </lineage>
</organism>
<evidence type="ECO:0000313" key="1">
    <source>
        <dbReference type="EMBL" id="SVD59280.1"/>
    </source>
</evidence>
<protein>
    <recommendedName>
        <fullName evidence="2">Dienelactone hydrolase domain-containing protein</fullName>
    </recommendedName>
</protein>
<dbReference type="InterPro" id="IPR029058">
    <property type="entry name" value="AB_hydrolase_fold"/>
</dbReference>
<evidence type="ECO:0008006" key="2">
    <source>
        <dbReference type="Google" id="ProtNLM"/>
    </source>
</evidence>
<dbReference type="Gene3D" id="3.40.50.1820">
    <property type="entry name" value="alpha/beta hydrolase"/>
    <property type="match status" value="1"/>
</dbReference>
<feature type="non-terminal residue" evidence="1">
    <location>
        <position position="1"/>
    </location>
</feature>
<dbReference type="AlphaFoldDB" id="A0A382WKZ0"/>
<gene>
    <name evidence="1" type="ORF">METZ01_LOCUS412134</name>
</gene>
<name>A0A382WKZ0_9ZZZZ</name>
<dbReference type="SUPFAM" id="SSF53474">
    <property type="entry name" value="alpha/beta-Hydrolases"/>
    <property type="match status" value="1"/>
</dbReference>